<reference evidence="2 3" key="1">
    <citation type="submission" date="2018-05" db="EMBL/GenBank/DDBJ databases">
        <title>Genome sequencing and assembly of the regulated plant pathogen Lachnellula willkommii and related sister species for the development of diagnostic species identification markers.</title>
        <authorList>
            <person name="Giroux E."/>
            <person name="Bilodeau G."/>
        </authorList>
    </citation>
    <scope>NUCLEOTIDE SEQUENCE [LARGE SCALE GENOMIC DNA]</scope>
    <source>
        <strain evidence="2 3">CBS 268.59</strain>
    </source>
</reference>
<evidence type="ECO:0000313" key="3">
    <source>
        <dbReference type="Proteomes" id="UP000469558"/>
    </source>
</evidence>
<dbReference type="PANTHER" id="PTHR37535:SF3">
    <property type="entry name" value="FLUG DOMAIN-CONTAINING PROTEIN"/>
    <property type="match status" value="1"/>
</dbReference>
<dbReference type="Pfam" id="PF11917">
    <property type="entry name" value="DUF3435"/>
    <property type="match status" value="1"/>
</dbReference>
<dbReference type="AlphaFoldDB" id="A0A8T9CAW8"/>
<proteinExistence type="predicted"/>
<dbReference type="EMBL" id="QGMK01000317">
    <property type="protein sequence ID" value="TVY82446.1"/>
    <property type="molecule type" value="Genomic_DNA"/>
</dbReference>
<protein>
    <submittedName>
        <fullName evidence="2">Uncharacterized protein</fullName>
    </submittedName>
</protein>
<sequence length="1022" mass="115506">MLPPAIRRAQSMEQKKFESRLLKLTKDEQRTDGKAIRDTDLSKWIAPPVSWGYENLVHIAVKRFGDFLKIMGPRDPRIAETDPKKYFSLGNRLLTLEIIKLFMLFLARTSSGMIDDKITSKTMQGYISHTIGAGYRCTGVKQLTREEVKQVYTYIRNLEQDGELSNKARFKHVATNNDLDLLIEAAFSDEFSLNVQSIRSVLNITLYMNLFVDSCGRGSDLAYGGASIAEQENHCLCWDHCRFYIVNVDDGDRVIAANIEIKYQKGQRCKDVQKIVTLRLLPSNMAMHDSLRLLVTLALVDGVFGPGVTWASLIAFDPGAHSREIIQSDAFIGVPVFRSHRGQPLRSGKLGESIVQLGRIVGFEHNSTSYTLRRGYANMLNVKACAEDRKSLMGHKTNSEVYSHYHSAISSVHVQELFRDIRVVEHAEMHSLSLNRMQQLPQTISPEGWEQVQQDPELMQFALEASQLSAALCEVYGSNAAAARAYDPRVPDLLAATSRLKNRRRALLRHVYQEEYRAQFVERAQLHVSPLCTSPTVISPLLASDPLPMDSLYASDAQDWVLHVEQEEQRSAEELSGYENIIAEDVRSLELRIEALHSGSMMTDERVRALLNPAQLPESCQTRLHNINDGSARPKNMSITRVREAMSSGGLTDADLSQIMVEVFSATHRPGKYLIGEEPLLGTSTCRFSGVDLSLDTHAPDTAHRAHFTMRQKAAAELFVKHLAPLDTPCSYYSQGPTQKKNPRLCGFRSRTRVQQIKHAFEHTLKSNRLGHEAGHFPPGEWYCYQKDCAVLTATPSTRKGTVPKVQLSTTSIFLSQRPFLKHVYQEHHVSPLTIESVVWCGICETFLDWDQFGASTDDHFAMHWEEVWQLVADHGYAGQADNGRRTIPSFCPFCLHNEDLSPFQRIPPAMNFYDRKSFAQHIGMHIDRLDSLPHGCPCFPKTCLHDGKMTPVELADYLDNVHGIRRAKLSRAERSKKRGVLSKRPVNVQWPPPKKLRKGSSRYLFTTIHCDTPPQISRNEN</sequence>
<evidence type="ECO:0000313" key="2">
    <source>
        <dbReference type="EMBL" id="TVY82446.1"/>
    </source>
</evidence>
<comment type="caution">
    <text evidence="2">The sequence shown here is derived from an EMBL/GenBank/DDBJ whole genome shotgun (WGS) entry which is preliminary data.</text>
</comment>
<keyword evidence="3" id="KW-1185">Reference proteome</keyword>
<feature type="region of interest" description="Disordered" evidence="1">
    <location>
        <begin position="971"/>
        <end position="999"/>
    </location>
</feature>
<name>A0A8T9CAW8_9HELO</name>
<dbReference type="PANTHER" id="PTHR37535">
    <property type="entry name" value="FLUG DOMAIN PROTEIN"/>
    <property type="match status" value="1"/>
</dbReference>
<dbReference type="Proteomes" id="UP000469558">
    <property type="component" value="Unassembled WGS sequence"/>
</dbReference>
<dbReference type="OrthoDB" id="3533284at2759"/>
<evidence type="ECO:0000256" key="1">
    <source>
        <dbReference type="SAM" id="MobiDB-lite"/>
    </source>
</evidence>
<dbReference type="InterPro" id="IPR021842">
    <property type="entry name" value="DUF3435"/>
</dbReference>
<accession>A0A8T9CAW8</accession>
<organism evidence="2 3">
    <name type="scientific">Lachnellula suecica</name>
    <dbReference type="NCBI Taxonomy" id="602035"/>
    <lineage>
        <taxon>Eukaryota</taxon>
        <taxon>Fungi</taxon>
        <taxon>Dikarya</taxon>
        <taxon>Ascomycota</taxon>
        <taxon>Pezizomycotina</taxon>
        <taxon>Leotiomycetes</taxon>
        <taxon>Helotiales</taxon>
        <taxon>Lachnaceae</taxon>
        <taxon>Lachnellula</taxon>
    </lineage>
</organism>
<gene>
    <name evidence="2" type="ORF">LSUE1_G009188</name>
</gene>
<feature type="compositionally biased region" description="Basic residues" evidence="1">
    <location>
        <begin position="971"/>
        <end position="982"/>
    </location>
</feature>